<proteinExistence type="predicted"/>
<evidence type="ECO:0000313" key="2">
    <source>
        <dbReference type="EMBL" id="KAA0056442.1"/>
    </source>
</evidence>
<organism evidence="2 3">
    <name type="scientific">Cucumis melo var. makuwa</name>
    <name type="common">Oriental melon</name>
    <dbReference type="NCBI Taxonomy" id="1194695"/>
    <lineage>
        <taxon>Eukaryota</taxon>
        <taxon>Viridiplantae</taxon>
        <taxon>Streptophyta</taxon>
        <taxon>Embryophyta</taxon>
        <taxon>Tracheophyta</taxon>
        <taxon>Spermatophyta</taxon>
        <taxon>Magnoliopsida</taxon>
        <taxon>eudicotyledons</taxon>
        <taxon>Gunneridae</taxon>
        <taxon>Pentapetalae</taxon>
        <taxon>rosids</taxon>
        <taxon>fabids</taxon>
        <taxon>Cucurbitales</taxon>
        <taxon>Cucurbitaceae</taxon>
        <taxon>Benincaseae</taxon>
        <taxon>Cucumis</taxon>
    </lineage>
</organism>
<accession>A0A5A7UKU9</accession>
<evidence type="ECO:0000256" key="1">
    <source>
        <dbReference type="SAM" id="MobiDB-lite"/>
    </source>
</evidence>
<comment type="caution">
    <text evidence="2">The sequence shown here is derived from an EMBL/GenBank/DDBJ whole genome shotgun (WGS) entry which is preliminary data.</text>
</comment>
<reference evidence="2 3" key="1">
    <citation type="submission" date="2019-08" db="EMBL/GenBank/DDBJ databases">
        <title>Draft genome sequences of two oriental melons (Cucumis melo L. var makuwa).</title>
        <authorList>
            <person name="Kwon S.-Y."/>
        </authorList>
    </citation>
    <scope>NUCLEOTIDE SEQUENCE [LARGE SCALE GENOMIC DNA]</scope>
    <source>
        <strain evidence="3">cv. SW 3</strain>
        <tissue evidence="2">Leaf</tissue>
    </source>
</reference>
<evidence type="ECO:0000313" key="3">
    <source>
        <dbReference type="Proteomes" id="UP000321393"/>
    </source>
</evidence>
<dbReference type="EMBL" id="SSTE01007511">
    <property type="protein sequence ID" value="KAA0056442.1"/>
    <property type="molecule type" value="Genomic_DNA"/>
</dbReference>
<dbReference type="OrthoDB" id="1741773at2759"/>
<sequence length="218" mass="24437">MNTSRMTLCARLTLISQSLKEWLCVMSLTTSLTMWIKNCHMKMEKAMTNDSDEPRTMSSFSSNFDKMGALFLEFIEDLDNPVGGSLSVGNNLGTSQPSKTPTPRRRAQSRFLELERYVVANQRISMTIAFGMEKPILPHVVCFSQAIACVCKRYSLFAALSGQMKANNTYWWDGAEDAHNQMLELQPQPTLEGTQALSGDEICEMVLGRRLGYLKGLS</sequence>
<name>A0A5A7UKU9_CUCMM</name>
<gene>
    <name evidence="2" type="ORF">E6C27_scaffold186G002080</name>
</gene>
<protein>
    <submittedName>
        <fullName evidence="2">CACTA en-spm transposon protein</fullName>
    </submittedName>
</protein>
<feature type="region of interest" description="Disordered" evidence="1">
    <location>
        <begin position="86"/>
        <end position="106"/>
    </location>
</feature>
<dbReference type="Proteomes" id="UP000321393">
    <property type="component" value="Unassembled WGS sequence"/>
</dbReference>
<dbReference type="AlphaFoldDB" id="A0A5A7UKU9"/>
<feature type="compositionally biased region" description="Polar residues" evidence="1">
    <location>
        <begin position="87"/>
        <end position="101"/>
    </location>
</feature>